<reference evidence="2 3" key="1">
    <citation type="journal article" date="2023" name="Nucleic Acids Res.">
        <title>The hologenome of Daphnia magna reveals possible DNA methylation and microbiome-mediated evolution of the host genome.</title>
        <authorList>
            <person name="Chaturvedi A."/>
            <person name="Li X."/>
            <person name="Dhandapani V."/>
            <person name="Marshall H."/>
            <person name="Kissane S."/>
            <person name="Cuenca-Cambronero M."/>
            <person name="Asole G."/>
            <person name="Calvet F."/>
            <person name="Ruiz-Romero M."/>
            <person name="Marangio P."/>
            <person name="Guigo R."/>
            <person name="Rago D."/>
            <person name="Mirbahai L."/>
            <person name="Eastwood N."/>
            <person name="Colbourne J.K."/>
            <person name="Zhou J."/>
            <person name="Mallon E."/>
            <person name="Orsini L."/>
        </authorList>
    </citation>
    <scope>NUCLEOTIDE SEQUENCE [LARGE SCALE GENOMIC DNA]</scope>
    <source>
        <strain evidence="2">LRV0_1</strain>
    </source>
</reference>
<sequence length="117" mass="13127">MSARKNLGQTVKYRGVRGRGRPRKSQPILENLTQVQKDLFNEENQMLLDESSGQASQANEIHTLDEPPDQILTADGTEWLVVDSGNEDEEIIPSSPKDPDPPLNTQPIPAFKQSRIY</sequence>
<gene>
    <name evidence="2" type="ORF">OUZ56_018830</name>
</gene>
<dbReference type="EMBL" id="JAOYFB010000003">
    <property type="protein sequence ID" value="KAK4009684.1"/>
    <property type="molecule type" value="Genomic_DNA"/>
</dbReference>
<protein>
    <submittedName>
        <fullName evidence="2">Uncharacterized protein</fullName>
    </submittedName>
</protein>
<keyword evidence="3" id="KW-1185">Reference proteome</keyword>
<proteinExistence type="predicted"/>
<evidence type="ECO:0000256" key="1">
    <source>
        <dbReference type="SAM" id="MobiDB-lite"/>
    </source>
</evidence>
<comment type="caution">
    <text evidence="2">The sequence shown here is derived from an EMBL/GenBank/DDBJ whole genome shotgun (WGS) entry which is preliminary data.</text>
</comment>
<feature type="region of interest" description="Disordered" evidence="1">
    <location>
        <begin position="1"/>
        <end position="30"/>
    </location>
</feature>
<accession>A0ABQ9ZAM8</accession>
<name>A0ABQ9ZAM8_9CRUS</name>
<organism evidence="2 3">
    <name type="scientific">Daphnia magna</name>
    <dbReference type="NCBI Taxonomy" id="35525"/>
    <lineage>
        <taxon>Eukaryota</taxon>
        <taxon>Metazoa</taxon>
        <taxon>Ecdysozoa</taxon>
        <taxon>Arthropoda</taxon>
        <taxon>Crustacea</taxon>
        <taxon>Branchiopoda</taxon>
        <taxon>Diplostraca</taxon>
        <taxon>Cladocera</taxon>
        <taxon>Anomopoda</taxon>
        <taxon>Daphniidae</taxon>
        <taxon>Daphnia</taxon>
    </lineage>
</organism>
<feature type="region of interest" description="Disordered" evidence="1">
    <location>
        <begin position="84"/>
        <end position="117"/>
    </location>
</feature>
<evidence type="ECO:0000313" key="2">
    <source>
        <dbReference type="EMBL" id="KAK4009684.1"/>
    </source>
</evidence>
<evidence type="ECO:0000313" key="3">
    <source>
        <dbReference type="Proteomes" id="UP001234178"/>
    </source>
</evidence>
<dbReference type="Proteomes" id="UP001234178">
    <property type="component" value="Unassembled WGS sequence"/>
</dbReference>
<feature type="compositionally biased region" description="Basic residues" evidence="1">
    <location>
        <begin position="14"/>
        <end position="24"/>
    </location>
</feature>